<dbReference type="Gene3D" id="3.40.50.300">
    <property type="entry name" value="P-loop containing nucleotide triphosphate hydrolases"/>
    <property type="match status" value="2"/>
</dbReference>
<evidence type="ECO:0000256" key="2">
    <source>
        <dbReference type="ARBA" id="ARBA00004123"/>
    </source>
</evidence>
<keyword evidence="8" id="KW-0227">DNA damage</keyword>
<dbReference type="PANTHER" id="PTHR18867">
    <property type="entry name" value="RAD50"/>
    <property type="match status" value="1"/>
</dbReference>
<evidence type="ECO:0000256" key="15">
    <source>
        <dbReference type="SAM" id="Coils"/>
    </source>
</evidence>
<evidence type="ECO:0000256" key="11">
    <source>
        <dbReference type="ARBA" id="ARBA00023054"/>
    </source>
</evidence>
<organism evidence="18 19">
    <name type="scientific">Lophiotrema nucula</name>
    <dbReference type="NCBI Taxonomy" id="690887"/>
    <lineage>
        <taxon>Eukaryota</taxon>
        <taxon>Fungi</taxon>
        <taxon>Dikarya</taxon>
        <taxon>Ascomycota</taxon>
        <taxon>Pezizomycotina</taxon>
        <taxon>Dothideomycetes</taxon>
        <taxon>Pleosporomycetidae</taxon>
        <taxon>Pleosporales</taxon>
        <taxon>Lophiotremataceae</taxon>
        <taxon>Lophiotrema</taxon>
    </lineage>
</organism>
<dbReference type="GO" id="GO:0000722">
    <property type="term" value="P:telomere maintenance via recombination"/>
    <property type="evidence" value="ECO:0007669"/>
    <property type="project" value="TreeGrafter"/>
</dbReference>
<evidence type="ECO:0000256" key="12">
    <source>
        <dbReference type="ARBA" id="ARBA00023204"/>
    </source>
</evidence>
<gene>
    <name evidence="18" type="ORF">BDV96DRAFT_665090</name>
</gene>
<feature type="region of interest" description="Disordered" evidence="16">
    <location>
        <begin position="1342"/>
        <end position="1361"/>
    </location>
</feature>
<dbReference type="GO" id="GO:0043047">
    <property type="term" value="F:single-stranded telomeric DNA binding"/>
    <property type="evidence" value="ECO:0007669"/>
    <property type="project" value="TreeGrafter"/>
</dbReference>
<reference evidence="18" key="1">
    <citation type="journal article" date="2020" name="Stud. Mycol.">
        <title>101 Dothideomycetes genomes: a test case for predicting lifestyles and emergence of pathogens.</title>
        <authorList>
            <person name="Haridas S."/>
            <person name="Albert R."/>
            <person name="Binder M."/>
            <person name="Bloem J."/>
            <person name="Labutti K."/>
            <person name="Salamov A."/>
            <person name="Andreopoulos B."/>
            <person name="Baker S."/>
            <person name="Barry K."/>
            <person name="Bills G."/>
            <person name="Bluhm B."/>
            <person name="Cannon C."/>
            <person name="Castanera R."/>
            <person name="Culley D."/>
            <person name="Daum C."/>
            <person name="Ezra D."/>
            <person name="Gonzalez J."/>
            <person name="Henrissat B."/>
            <person name="Kuo A."/>
            <person name="Liang C."/>
            <person name="Lipzen A."/>
            <person name="Lutzoni F."/>
            <person name="Magnuson J."/>
            <person name="Mondo S."/>
            <person name="Nolan M."/>
            <person name="Ohm R."/>
            <person name="Pangilinan J."/>
            <person name="Park H.-J."/>
            <person name="Ramirez L."/>
            <person name="Alfaro M."/>
            <person name="Sun H."/>
            <person name="Tritt A."/>
            <person name="Yoshinaga Y."/>
            <person name="Zwiers L.-H."/>
            <person name="Turgeon B."/>
            <person name="Goodwin S."/>
            <person name="Spatafora J."/>
            <person name="Crous P."/>
            <person name="Grigoriev I."/>
        </authorList>
    </citation>
    <scope>NUCLEOTIDE SEQUENCE</scope>
    <source>
        <strain evidence="18">CBS 627.86</strain>
    </source>
</reference>
<keyword evidence="13" id="KW-0539">Nucleus</keyword>
<feature type="coiled-coil region" evidence="15">
    <location>
        <begin position="885"/>
        <end position="926"/>
    </location>
</feature>
<dbReference type="GO" id="GO:0000794">
    <property type="term" value="C:condensed nuclear chromosome"/>
    <property type="evidence" value="ECO:0007669"/>
    <property type="project" value="TreeGrafter"/>
</dbReference>
<dbReference type="InterPro" id="IPR038729">
    <property type="entry name" value="Rad50/SbcC_AAA"/>
</dbReference>
<name>A0A6A5Z155_9PLEO</name>
<dbReference type="InterPro" id="IPR004584">
    <property type="entry name" value="Rad50_eukaryotes"/>
</dbReference>
<evidence type="ECO:0000313" key="19">
    <source>
        <dbReference type="Proteomes" id="UP000799770"/>
    </source>
</evidence>
<evidence type="ECO:0000256" key="7">
    <source>
        <dbReference type="ARBA" id="ARBA00022723"/>
    </source>
</evidence>
<dbReference type="Proteomes" id="UP000799770">
    <property type="component" value="Unassembled WGS sequence"/>
</dbReference>
<sequence>MTANKQQVYVKLNPSHLKRWIPHNLSHKESTTDFTTAKIDKLQIVGVRSFANRVGETIQFGTPLTLIVGWNGSGKTTIIECLKYATTGELPPNSKTGGAFIHDPKLCGEKEVLAQVMLAFKSTSGVRMVATRRLQLTVKKTTRSQKTLEGSLVIAKDGERTAISARVAELDQIIPQYLGVSKAILENVIFCHQDDSLWPMSEPSVLKKKFDEIFEAMKYTKAIENIKILRKKQNEELAKCKIIEQHCKEDKEKGERAEKKGSDLYDEIEELKVNVGESEAKERDARTKATEAFNHAARFEQIIAQLNGKRITFAANQESAADLEANIKQMAESDEELQSMLDQYEERVAMHHNQQQTSLKQYNGLKNELAEARESLGVKQGEIGKFQAEKEQHDHNLRQRETLVKEAAKRHDIRNFDYDLSEEQIADFLDIVGKKSRDQDRKVDTARSETEQKLRKAQASVNQLNERKAALNQSKEMSRSQITSNDKRISDLQKTMDRIKVDEGGEAILRERMNEIEQRLKSARSTATSERLDERIREAESLSRTLEEQKEALEAELIDATKAARDSAQIGYAQDELKATHQSLQTMKGVHGSRFTQLIEPDWDPVTLEASFQQVLSQKTAKVKEAESRREIAQTKLDGINFKLSNLESEQKKKRAELQKYEKAVKEAIGQDDISEFNDVLQDLEERYDIASADNAKFAANVEYMKAALQTAEEHNQCRLCQRALKDNKAEHFTRDGFLSRLEGFIERAAKMQAEEDVKALQTELEDARNAKPSFDLANQLRGSELPTLQSELKKLAAERETVNKQLEDQDAVIYDLQAEKQEVESISKDVQSTVGYYNQGHDLEAKIRDLTEKQKAAGLSRSLDSIQEDSKKVSDKIRSSKATLSRLSTDREKSRTEINSLELKVRDTNAELRSAQTELKEKRTLADRIQEFKTHNGEQRESIRRYDTELQGLNPQIETAQGVVDDINRRGHAKIQELQDEAGKLASTTQQLSYIAKQINAYIDKGGLHQLSRAHRDIENLQGEMGRLEDEMTTLTRQLKRIEEALRNTDDTKRAINDNIRYRKAKRALQTLQAEIEELESHNAEQDNERYTQDGQKWQNEVNRLSTVIAGDYATIATKDKALKEILDEWDTDYKEAAYKYREAHIKVETTKAAVEDLGRYGGALDKAIMKYHTLKMEEINCIVEELWRQSYQGTDVDTIRIRSDNETGKGNRSYNYRVVMVKQEVEMDMRGRCSAGQKVLASIVIRLALAECFGTNCGLIALDEPTTNLDQQNIKGLAESLSEIIKARRKQANFQLIVITHDEQFLRDMDCADYTEHYWRVGRNPEQKSVIRRQYISDVSHPPLRHSPDDAEPFDSDDE</sequence>
<dbReference type="OrthoDB" id="18797at2759"/>
<evidence type="ECO:0000256" key="5">
    <source>
        <dbReference type="ARBA" id="ARBA00017893"/>
    </source>
</evidence>
<evidence type="ECO:0000256" key="9">
    <source>
        <dbReference type="ARBA" id="ARBA00022801"/>
    </source>
</evidence>
<dbReference type="Pfam" id="PF13476">
    <property type="entry name" value="AAA_23"/>
    <property type="match status" value="1"/>
</dbReference>
<evidence type="ECO:0000256" key="16">
    <source>
        <dbReference type="SAM" id="MobiDB-lite"/>
    </source>
</evidence>
<dbReference type="NCBIfam" id="TIGR00606">
    <property type="entry name" value="rad50"/>
    <property type="match status" value="1"/>
</dbReference>
<comment type="catalytic activity">
    <reaction evidence="14">
        <text>ATP + H2O = ADP + phosphate + H(+)</text>
        <dbReference type="Rhea" id="RHEA:13065"/>
        <dbReference type="ChEBI" id="CHEBI:15377"/>
        <dbReference type="ChEBI" id="CHEBI:15378"/>
        <dbReference type="ChEBI" id="CHEBI:30616"/>
        <dbReference type="ChEBI" id="CHEBI:43474"/>
        <dbReference type="ChEBI" id="CHEBI:456216"/>
    </reaction>
</comment>
<keyword evidence="10" id="KW-0862">Zinc</keyword>
<keyword evidence="12" id="KW-0234">DNA repair</keyword>
<feature type="coiled-coil region" evidence="15">
    <location>
        <begin position="447"/>
        <end position="481"/>
    </location>
</feature>
<keyword evidence="7" id="KW-0479">Metal-binding</keyword>
<feature type="coiled-coil region" evidence="15">
    <location>
        <begin position="506"/>
        <end position="563"/>
    </location>
</feature>
<accession>A0A6A5Z155</accession>
<dbReference type="GO" id="GO:0030870">
    <property type="term" value="C:Mre11 complex"/>
    <property type="evidence" value="ECO:0007669"/>
    <property type="project" value="InterPro"/>
</dbReference>
<comment type="cofactor">
    <cofactor evidence="1">
        <name>Zn(2+)</name>
        <dbReference type="ChEBI" id="CHEBI:29105"/>
    </cofactor>
</comment>
<feature type="coiled-coil region" evidence="15">
    <location>
        <begin position="751"/>
        <end position="813"/>
    </location>
</feature>
<dbReference type="GO" id="GO:0070192">
    <property type="term" value="P:chromosome organization involved in meiotic cell cycle"/>
    <property type="evidence" value="ECO:0007669"/>
    <property type="project" value="TreeGrafter"/>
</dbReference>
<keyword evidence="11 15" id="KW-0175">Coiled coil</keyword>
<evidence type="ECO:0000256" key="4">
    <source>
        <dbReference type="ARBA" id="ARBA00009439"/>
    </source>
</evidence>
<feature type="coiled-coil region" evidence="15">
    <location>
        <begin position="616"/>
        <end position="701"/>
    </location>
</feature>
<dbReference type="GO" id="GO:0007004">
    <property type="term" value="P:telomere maintenance via telomerase"/>
    <property type="evidence" value="ECO:0007669"/>
    <property type="project" value="TreeGrafter"/>
</dbReference>
<evidence type="ECO:0000256" key="1">
    <source>
        <dbReference type="ARBA" id="ARBA00001947"/>
    </source>
</evidence>
<protein>
    <recommendedName>
        <fullName evidence="5">DNA repair protein RAD50</fullName>
    </recommendedName>
</protein>
<evidence type="ECO:0000256" key="3">
    <source>
        <dbReference type="ARBA" id="ARBA00004286"/>
    </source>
</evidence>
<feature type="compositionally biased region" description="Acidic residues" evidence="16">
    <location>
        <begin position="1352"/>
        <end position="1361"/>
    </location>
</feature>
<dbReference type="PANTHER" id="PTHR18867:SF12">
    <property type="entry name" value="DNA REPAIR PROTEIN RAD50"/>
    <property type="match status" value="1"/>
</dbReference>
<dbReference type="Gene3D" id="1.10.287.1490">
    <property type="match status" value="1"/>
</dbReference>
<dbReference type="FunFam" id="3.40.50.300:FF:000947">
    <property type="entry name" value="DNA repair protein RAD50"/>
    <property type="match status" value="1"/>
</dbReference>
<dbReference type="FunFam" id="3.40.50.300:FF:001195">
    <property type="entry name" value="DNA repair protein rad50"/>
    <property type="match status" value="1"/>
</dbReference>
<dbReference type="GO" id="GO:0051880">
    <property type="term" value="F:G-quadruplex DNA binding"/>
    <property type="evidence" value="ECO:0007669"/>
    <property type="project" value="TreeGrafter"/>
</dbReference>
<dbReference type="GO" id="GO:0046872">
    <property type="term" value="F:metal ion binding"/>
    <property type="evidence" value="ECO:0007669"/>
    <property type="project" value="UniProtKB-KW"/>
</dbReference>
<evidence type="ECO:0000256" key="14">
    <source>
        <dbReference type="ARBA" id="ARBA00049360"/>
    </source>
</evidence>
<dbReference type="GO" id="GO:0016887">
    <property type="term" value="F:ATP hydrolysis activity"/>
    <property type="evidence" value="ECO:0007669"/>
    <property type="project" value="InterPro"/>
</dbReference>
<proteinExistence type="inferred from homology"/>
<feature type="coiled-coil region" evidence="15">
    <location>
        <begin position="1012"/>
        <end position="1102"/>
    </location>
</feature>
<evidence type="ECO:0000256" key="10">
    <source>
        <dbReference type="ARBA" id="ARBA00022833"/>
    </source>
</evidence>
<dbReference type="GO" id="GO:0006302">
    <property type="term" value="P:double-strand break repair"/>
    <property type="evidence" value="ECO:0007669"/>
    <property type="project" value="InterPro"/>
</dbReference>
<comment type="subcellular location">
    <subcellularLocation>
        <location evidence="3">Chromosome</location>
    </subcellularLocation>
    <subcellularLocation>
        <location evidence="2">Nucleus</location>
    </subcellularLocation>
</comment>
<keyword evidence="6" id="KW-0158">Chromosome</keyword>
<evidence type="ECO:0000256" key="6">
    <source>
        <dbReference type="ARBA" id="ARBA00022454"/>
    </source>
</evidence>
<evidence type="ECO:0000256" key="13">
    <source>
        <dbReference type="ARBA" id="ARBA00023242"/>
    </source>
</evidence>
<evidence type="ECO:0000256" key="8">
    <source>
        <dbReference type="ARBA" id="ARBA00022763"/>
    </source>
</evidence>
<evidence type="ECO:0000259" key="17">
    <source>
        <dbReference type="Pfam" id="PF13476"/>
    </source>
</evidence>
<keyword evidence="19" id="KW-1185">Reference proteome</keyword>
<dbReference type="InterPro" id="IPR027417">
    <property type="entry name" value="P-loop_NTPase"/>
</dbReference>
<keyword evidence="9" id="KW-0378">Hydrolase</keyword>
<dbReference type="GO" id="GO:0003691">
    <property type="term" value="F:double-stranded telomeric DNA binding"/>
    <property type="evidence" value="ECO:0007669"/>
    <property type="project" value="TreeGrafter"/>
</dbReference>
<dbReference type="Pfam" id="PF13558">
    <property type="entry name" value="SbcC_Walker_B"/>
    <property type="match status" value="1"/>
</dbReference>
<feature type="domain" description="Rad50/SbcC-type AAA" evidence="17">
    <location>
        <begin position="41"/>
        <end position="249"/>
    </location>
</feature>
<dbReference type="SUPFAM" id="SSF52540">
    <property type="entry name" value="P-loop containing nucleoside triphosphate hydrolases"/>
    <property type="match status" value="2"/>
</dbReference>
<feature type="coiled-coil region" evidence="15">
    <location>
        <begin position="320"/>
        <end position="347"/>
    </location>
</feature>
<comment type="similarity">
    <text evidence="4">Belongs to the SMC family. RAD50 subfamily.</text>
</comment>
<evidence type="ECO:0000313" key="18">
    <source>
        <dbReference type="EMBL" id="KAF2112071.1"/>
    </source>
</evidence>
<dbReference type="EMBL" id="ML977332">
    <property type="protein sequence ID" value="KAF2112071.1"/>
    <property type="molecule type" value="Genomic_DNA"/>
</dbReference>